<evidence type="ECO:0000313" key="4">
    <source>
        <dbReference type="Proteomes" id="UP000183114"/>
    </source>
</evidence>
<dbReference type="EMBL" id="FNTF01000002">
    <property type="protein sequence ID" value="SED86266.1"/>
    <property type="molecule type" value="Genomic_DNA"/>
</dbReference>
<evidence type="ECO:0008006" key="5">
    <source>
        <dbReference type="Google" id="ProtNLM"/>
    </source>
</evidence>
<dbReference type="AlphaFoldDB" id="A0A1H5E5B9"/>
<protein>
    <recommendedName>
        <fullName evidence="5">DUF2282 domain-containing protein</fullName>
    </recommendedName>
</protein>
<dbReference type="RefSeq" id="WP_074877375.1">
    <property type="nucleotide sequence ID" value="NZ_FNTF01000002.1"/>
</dbReference>
<evidence type="ECO:0000256" key="2">
    <source>
        <dbReference type="SAM" id="SignalP"/>
    </source>
</evidence>
<gene>
    <name evidence="3" type="ORF">SAMN04490185_4372</name>
</gene>
<sequence length="100" mass="10222">MKHTLALSIAVASLASLAVISQPAHASETPPSATAKTTTGGGKCASGKCGTEKIYGQTKLSQDPQGRLVRTRDGKCGLTAEGYDIAETTQKKLSEGVCGQ</sequence>
<dbReference type="Proteomes" id="UP000183114">
    <property type="component" value="Unassembled WGS sequence"/>
</dbReference>
<evidence type="ECO:0000313" key="3">
    <source>
        <dbReference type="EMBL" id="SED86266.1"/>
    </source>
</evidence>
<name>A0A1H5E5B9_9PSED</name>
<feature type="signal peptide" evidence="2">
    <location>
        <begin position="1"/>
        <end position="26"/>
    </location>
</feature>
<feature type="region of interest" description="Disordered" evidence="1">
    <location>
        <begin position="23"/>
        <end position="43"/>
    </location>
</feature>
<feature type="chain" id="PRO_5010343655" description="DUF2282 domain-containing protein" evidence="2">
    <location>
        <begin position="27"/>
        <end position="100"/>
    </location>
</feature>
<accession>A0A1H5E5B9</accession>
<evidence type="ECO:0000256" key="1">
    <source>
        <dbReference type="SAM" id="MobiDB-lite"/>
    </source>
</evidence>
<reference evidence="3 4" key="1">
    <citation type="submission" date="2016-10" db="EMBL/GenBank/DDBJ databases">
        <authorList>
            <person name="de Groot N.N."/>
        </authorList>
    </citation>
    <scope>NUCLEOTIDE SEQUENCE [LARGE SCALE GENOMIC DNA]</scope>
    <source>
        <strain evidence="3 4">BS3655</strain>
    </source>
</reference>
<proteinExistence type="predicted"/>
<keyword evidence="2" id="KW-0732">Signal</keyword>
<organism evidence="3 4">
    <name type="scientific">Pseudomonas frederiksbergensis</name>
    <dbReference type="NCBI Taxonomy" id="104087"/>
    <lineage>
        <taxon>Bacteria</taxon>
        <taxon>Pseudomonadati</taxon>
        <taxon>Pseudomonadota</taxon>
        <taxon>Gammaproteobacteria</taxon>
        <taxon>Pseudomonadales</taxon>
        <taxon>Pseudomonadaceae</taxon>
        <taxon>Pseudomonas</taxon>
    </lineage>
</organism>